<organism evidence="5 6">
    <name type="scientific">Candidatus Magasanikbacteria bacterium CG11_big_fil_rev_8_21_14_0_20_43_7</name>
    <dbReference type="NCBI Taxonomy" id="1974654"/>
    <lineage>
        <taxon>Bacteria</taxon>
        <taxon>Candidatus Magasanikiibacteriota</taxon>
    </lineage>
</organism>
<evidence type="ECO:0000256" key="2">
    <source>
        <dbReference type="ARBA" id="ARBA00022980"/>
    </source>
</evidence>
<dbReference type="NCBIfam" id="TIGR01066">
    <property type="entry name" value="rplM_bact"/>
    <property type="match status" value="1"/>
</dbReference>
<evidence type="ECO:0000313" key="5">
    <source>
        <dbReference type="EMBL" id="PIR03474.1"/>
    </source>
</evidence>
<dbReference type="GO" id="GO:0003729">
    <property type="term" value="F:mRNA binding"/>
    <property type="evidence" value="ECO:0007669"/>
    <property type="project" value="TreeGrafter"/>
</dbReference>
<dbReference type="Gene3D" id="3.90.1180.10">
    <property type="entry name" value="Ribosomal protein L13"/>
    <property type="match status" value="1"/>
</dbReference>
<dbReference type="GO" id="GO:1990904">
    <property type="term" value="C:ribonucleoprotein complex"/>
    <property type="evidence" value="ECO:0007669"/>
    <property type="project" value="UniProtKB-KW"/>
</dbReference>
<comment type="subunit">
    <text evidence="4">Part of the 50S ribosomal subunit.</text>
</comment>
<comment type="caution">
    <text evidence="5">The sequence shown here is derived from an EMBL/GenBank/DDBJ whole genome shotgun (WGS) entry which is preliminary data.</text>
</comment>
<dbReference type="InterPro" id="IPR036899">
    <property type="entry name" value="Ribosomal_uL13_sf"/>
</dbReference>
<keyword evidence="2 4" id="KW-0689">Ribosomal protein</keyword>
<dbReference type="GO" id="GO:0003735">
    <property type="term" value="F:structural constituent of ribosome"/>
    <property type="evidence" value="ECO:0007669"/>
    <property type="project" value="InterPro"/>
</dbReference>
<sequence>MVQLITRATHEIDATGRAPGRVATEVAMILSGKNKPSYTPHIDAGDMVTVTHASQVLFTGDKLVQKDYYHHTMHPGGLQTKPMKKVFEEDPTDVIRRAVYGMLPKNKHRDEMMKRLTIHA</sequence>
<evidence type="ECO:0000313" key="6">
    <source>
        <dbReference type="Proteomes" id="UP000229782"/>
    </source>
</evidence>
<evidence type="ECO:0000256" key="3">
    <source>
        <dbReference type="ARBA" id="ARBA00023274"/>
    </source>
</evidence>
<evidence type="ECO:0000256" key="1">
    <source>
        <dbReference type="ARBA" id="ARBA00006227"/>
    </source>
</evidence>
<keyword evidence="3 4" id="KW-0687">Ribonucleoprotein</keyword>
<comment type="function">
    <text evidence="4">This protein is one of the early assembly proteins of the 50S ribosomal subunit, although it is not seen to bind rRNA by itself. It is important during the early stages of 50S assembly.</text>
</comment>
<dbReference type="Proteomes" id="UP000229782">
    <property type="component" value="Unassembled WGS sequence"/>
</dbReference>
<dbReference type="EMBL" id="PCWM01000003">
    <property type="protein sequence ID" value="PIR03474.1"/>
    <property type="molecule type" value="Genomic_DNA"/>
</dbReference>
<dbReference type="PIRSF" id="PIRSF002181">
    <property type="entry name" value="Ribosomal_L13"/>
    <property type="match status" value="1"/>
</dbReference>
<dbReference type="HAMAP" id="MF_01366">
    <property type="entry name" value="Ribosomal_uL13"/>
    <property type="match status" value="1"/>
</dbReference>
<reference evidence="5 6" key="1">
    <citation type="submission" date="2017-09" db="EMBL/GenBank/DDBJ databases">
        <title>Depth-based differentiation of microbial function through sediment-hosted aquifers and enrichment of novel symbionts in the deep terrestrial subsurface.</title>
        <authorList>
            <person name="Probst A.J."/>
            <person name="Ladd B."/>
            <person name="Jarett J.K."/>
            <person name="Geller-Mcgrath D.E."/>
            <person name="Sieber C.M."/>
            <person name="Emerson J.B."/>
            <person name="Anantharaman K."/>
            <person name="Thomas B.C."/>
            <person name="Malmstrom R."/>
            <person name="Stieglmeier M."/>
            <person name="Klingl A."/>
            <person name="Woyke T."/>
            <person name="Ryan C.M."/>
            <person name="Banfield J.F."/>
        </authorList>
    </citation>
    <scope>NUCLEOTIDE SEQUENCE [LARGE SCALE GENOMIC DNA]</scope>
    <source>
        <strain evidence="5">CG11_big_fil_rev_8_21_14_0_20_43_7</strain>
    </source>
</reference>
<proteinExistence type="inferred from homology"/>
<gene>
    <name evidence="4 5" type="primary">rplM</name>
    <name evidence="5" type="ORF">COV60_00125</name>
</gene>
<dbReference type="GO" id="GO:0006412">
    <property type="term" value="P:translation"/>
    <property type="evidence" value="ECO:0007669"/>
    <property type="project" value="UniProtKB-UniRule"/>
</dbReference>
<dbReference type="InterPro" id="IPR005822">
    <property type="entry name" value="Ribosomal_uL13"/>
</dbReference>
<accession>A0A2H0N3J8</accession>
<dbReference type="AlphaFoldDB" id="A0A2H0N3J8"/>
<dbReference type="PANTHER" id="PTHR11545:SF2">
    <property type="entry name" value="LARGE RIBOSOMAL SUBUNIT PROTEIN UL13M"/>
    <property type="match status" value="1"/>
</dbReference>
<protein>
    <recommendedName>
        <fullName evidence="4">Large ribosomal subunit protein uL13</fullName>
    </recommendedName>
</protein>
<evidence type="ECO:0000256" key="4">
    <source>
        <dbReference type="HAMAP-Rule" id="MF_01366"/>
    </source>
</evidence>
<comment type="similarity">
    <text evidence="1 4">Belongs to the universal ribosomal protein uL13 family.</text>
</comment>
<dbReference type="GO" id="GO:0005840">
    <property type="term" value="C:ribosome"/>
    <property type="evidence" value="ECO:0007669"/>
    <property type="project" value="UniProtKB-KW"/>
</dbReference>
<dbReference type="CDD" id="cd00392">
    <property type="entry name" value="Ribosomal_L13"/>
    <property type="match status" value="1"/>
</dbReference>
<dbReference type="Pfam" id="PF00572">
    <property type="entry name" value="Ribosomal_L13"/>
    <property type="match status" value="1"/>
</dbReference>
<dbReference type="GO" id="GO:0017148">
    <property type="term" value="P:negative regulation of translation"/>
    <property type="evidence" value="ECO:0007669"/>
    <property type="project" value="TreeGrafter"/>
</dbReference>
<dbReference type="PANTHER" id="PTHR11545">
    <property type="entry name" value="RIBOSOMAL PROTEIN L13"/>
    <property type="match status" value="1"/>
</dbReference>
<name>A0A2H0N3J8_9BACT</name>
<dbReference type="InterPro" id="IPR005823">
    <property type="entry name" value="Ribosomal_uL13_bac-type"/>
</dbReference>
<dbReference type="SUPFAM" id="SSF52161">
    <property type="entry name" value="Ribosomal protein L13"/>
    <property type="match status" value="1"/>
</dbReference>